<feature type="transmembrane region" description="Helical" evidence="1">
    <location>
        <begin position="90"/>
        <end position="109"/>
    </location>
</feature>
<evidence type="ECO:0000313" key="3">
    <source>
        <dbReference type="EMBL" id="GAS96858.1"/>
    </source>
</evidence>
<dbReference type="Gene3D" id="3.30.70.270">
    <property type="match status" value="1"/>
</dbReference>
<keyword evidence="4" id="KW-1185">Reference proteome</keyword>
<comment type="caution">
    <text evidence="3">The sequence shown here is derived from an EMBL/GenBank/DDBJ whole genome shotgun (WGS) entry which is preliminary data.</text>
</comment>
<dbReference type="InterPro" id="IPR029787">
    <property type="entry name" value="Nucleotide_cyclase"/>
</dbReference>
<keyword evidence="1" id="KW-0812">Transmembrane</keyword>
<dbReference type="STRING" id="228230.RMCC_3824"/>
<dbReference type="InterPro" id="IPR050469">
    <property type="entry name" value="Diguanylate_Cyclase"/>
</dbReference>
<proteinExistence type="predicted"/>
<reference evidence="4" key="2">
    <citation type="submission" date="2016-02" db="EMBL/GenBank/DDBJ databases">
        <title>Draft genome sequence of five rapidly growing Mycobacterium species.</title>
        <authorList>
            <person name="Katahira K."/>
            <person name="Gotou Y."/>
            <person name="Iida K."/>
            <person name="Ogura Y."/>
            <person name="Hayashi T."/>
        </authorList>
    </citation>
    <scope>NUCLEOTIDE SEQUENCE [LARGE SCALE GENOMIC DNA]</scope>
    <source>
        <strain evidence="4">JCM15298</strain>
    </source>
</reference>
<name>A0A117IAT3_MYCCR</name>
<feature type="domain" description="GGDEF" evidence="2">
    <location>
        <begin position="288"/>
        <end position="424"/>
    </location>
</feature>
<dbReference type="PANTHER" id="PTHR45138">
    <property type="entry name" value="REGULATORY COMPONENTS OF SENSORY TRANSDUCTION SYSTEM"/>
    <property type="match status" value="1"/>
</dbReference>
<keyword evidence="1" id="KW-1133">Transmembrane helix</keyword>
<feature type="transmembrane region" description="Helical" evidence="1">
    <location>
        <begin position="197"/>
        <end position="218"/>
    </location>
</feature>
<evidence type="ECO:0000256" key="1">
    <source>
        <dbReference type="SAM" id="Phobius"/>
    </source>
</evidence>
<dbReference type="PROSITE" id="PS50887">
    <property type="entry name" value="GGDEF"/>
    <property type="match status" value="1"/>
</dbReference>
<accession>A0A117IAT3</accession>
<dbReference type="CDD" id="cd01949">
    <property type="entry name" value="GGDEF"/>
    <property type="match status" value="1"/>
</dbReference>
<reference evidence="4" key="1">
    <citation type="journal article" date="2016" name="Genome Announc.">
        <title>Draft Genome Sequences of Five Rapidly Growing Mycobacterium Species, M. thermoresistibile, M. fortuitum subsp. acetamidolyticum, M. canariasense, M. brisbanense, and M. novocastrense.</title>
        <authorList>
            <person name="Katahira K."/>
            <person name="Ogura Y."/>
            <person name="Gotoh Y."/>
            <person name="Hayashi T."/>
        </authorList>
    </citation>
    <scope>NUCLEOTIDE SEQUENCE [LARGE SCALE GENOMIC DNA]</scope>
    <source>
        <strain evidence="4">JCM15298</strain>
    </source>
</reference>
<dbReference type="NCBIfam" id="TIGR00254">
    <property type="entry name" value="GGDEF"/>
    <property type="match status" value="1"/>
</dbReference>
<dbReference type="Pfam" id="PF00990">
    <property type="entry name" value="GGDEF"/>
    <property type="match status" value="1"/>
</dbReference>
<dbReference type="Proteomes" id="UP000069443">
    <property type="component" value="Unassembled WGS sequence"/>
</dbReference>
<protein>
    <submittedName>
        <fullName evidence="3">Diguanylate cyclase</fullName>
    </submittedName>
</protein>
<keyword evidence="1" id="KW-0472">Membrane</keyword>
<evidence type="ECO:0000313" key="4">
    <source>
        <dbReference type="Proteomes" id="UP000069443"/>
    </source>
</evidence>
<dbReference type="InterPro" id="IPR043128">
    <property type="entry name" value="Rev_trsase/Diguanyl_cyclase"/>
</dbReference>
<dbReference type="AlphaFoldDB" id="A0A117IAT3"/>
<dbReference type="GO" id="GO:0052621">
    <property type="term" value="F:diguanylate cyclase activity"/>
    <property type="evidence" value="ECO:0007669"/>
    <property type="project" value="TreeGrafter"/>
</dbReference>
<dbReference type="SMART" id="SM00267">
    <property type="entry name" value="GGDEF"/>
    <property type="match status" value="1"/>
</dbReference>
<evidence type="ECO:0000259" key="2">
    <source>
        <dbReference type="PROSITE" id="PS50887"/>
    </source>
</evidence>
<dbReference type="InterPro" id="IPR000160">
    <property type="entry name" value="GGDEF_dom"/>
</dbReference>
<feature type="transmembrane region" description="Helical" evidence="1">
    <location>
        <begin position="172"/>
        <end position="190"/>
    </location>
</feature>
<dbReference type="EMBL" id="BCSY01000062">
    <property type="protein sequence ID" value="GAS96858.1"/>
    <property type="molecule type" value="Genomic_DNA"/>
</dbReference>
<organism evidence="3 4">
    <name type="scientific">Mycolicibacterium canariasense</name>
    <name type="common">Mycobacterium canariasense</name>
    <dbReference type="NCBI Taxonomy" id="228230"/>
    <lineage>
        <taxon>Bacteria</taxon>
        <taxon>Bacillati</taxon>
        <taxon>Actinomycetota</taxon>
        <taxon>Actinomycetes</taxon>
        <taxon>Mycobacteriales</taxon>
        <taxon>Mycobacteriaceae</taxon>
        <taxon>Mycolicibacterium</taxon>
    </lineage>
</organism>
<sequence length="462" mass="48993">MAGGLPTRTAPTPSARLNHRLITALLLDCSRADGGVALSIRRIGTVSGGRLLSKLKSLHAVVRLFGVWWSAEVEPESHVRYFANRGLLDGIQLLIGACTLVFAVIPLVIQFSPSGPATHAAWLVSCVLALSALIWTGVWWFGPWPSRLWSILFTVYADVGITVVALTYSNRLAGMFGLNALVLVSVYAKFFETPKVLALHTVVMLSGVVVFATSIAAGPDGDPYLAAANALVAVVSLMVTPVVIQFGIWMLRSDANDSMTDELTGLLNRRGLNFYIADLARQRRDGADSVMAVVIDLDRFKSINDSFGHATGDAVLVRSARRIVHSVRGSALVARIGGEEFVVVDTAPPEHVRGIAERIRAAISAPADIAPVTASVGVASVALTDFQRTGAQPSAVLAAAIEYADRAMFDAKRTGGDATAERASASKMIRCQPDCRPGGRCPEAVAVGSTAFGDGCRRAEVC</sequence>
<feature type="transmembrane region" description="Helical" evidence="1">
    <location>
        <begin position="121"/>
        <end position="141"/>
    </location>
</feature>
<feature type="transmembrane region" description="Helical" evidence="1">
    <location>
        <begin position="148"/>
        <end position="166"/>
    </location>
</feature>
<gene>
    <name evidence="3" type="ORF">RMCC_3824</name>
</gene>
<dbReference type="SUPFAM" id="SSF55073">
    <property type="entry name" value="Nucleotide cyclase"/>
    <property type="match status" value="1"/>
</dbReference>
<dbReference type="PANTHER" id="PTHR45138:SF9">
    <property type="entry name" value="DIGUANYLATE CYCLASE DGCM-RELATED"/>
    <property type="match status" value="1"/>
</dbReference>
<feature type="transmembrane region" description="Helical" evidence="1">
    <location>
        <begin position="224"/>
        <end position="251"/>
    </location>
</feature>